<dbReference type="EC" id="2.3.2.26" evidence="2"/>
<sequence length="863" mass="98439">MFFSGDPTSRRRVDMGGRSSKERDRKVLLEQARLERKRRLDLRQQIAAAIKIQKFFRGRRVIELERSRIREKFCHTYGDCCQKADWNCFSADSEFLPQLLFFCSVKNSADVFILIEVCQLLLQFDHNYGNIVKIFFGTDYSSRQLVVETRVKKLVLTCIKMVHHYRDDMNYQLLVSSKYVGSSITILLDTVAILIEPNRPWASKVVSHLVQQKIFHILRAIILSSMSNMKEPDPCASMSSLENVVALITSQSSQLQFNSDTDPKLCFSSQILSIPFLWRHLSHFKEFFVKHGLAKDHIHQLAECLPGHSSFLPNDISDRFTGYASLLSNLLEIARVVLSDHSCSIKTTIDLVLVLTLLLEELPVLKLTTGEGYLNDTMSLDEDNKESLHTDLERLTRDAIDSHLLQLLVNALFRGTPFIRHSDKAPPSDEVVDAVGAVCAFLHVTFCTLPPERIMTGLAYGSELVLVLWNFMKFCHENRTSPVFTKHAAFIPGDAPSWLLPLAVFCPVYKYMLTIMDNEEFYVQQSPLSLEDLRFLVVILKQALWQLLWVMPDNLPQKIASAHSANRKLSAETIRGRASVVISELLNQLQDWNNRSSFTSASEFHAPEARSDAFVTQALTENTKASELLKQAPFLVPFTSRVKIFTAQLAASKQQTGAYPSLRSTIMIRRNRIFEDAFRRLSILTAEELKGSIRVSYLNEFGVEEAGIDGGGIFKDFMENITQAAFNVEYGLFKETSDHLLYPNPGSGVIHEQHLQYFDFLGKLLGKAMYEGILVDIPFALFFLSKLKQKHNYLNDLSSLDPELYHHLLFLKHYQGDVSELELYFVIVNNEYGEQKEEELLPGGKRDRVTGKRHHLYSSHSQP</sequence>
<dbReference type="Gene3D" id="3.90.1750.10">
    <property type="entry name" value="Hect, E3 ligase catalytic domains"/>
    <property type="match status" value="1"/>
</dbReference>
<reference evidence="8 9" key="1">
    <citation type="journal article" date="2020" name="Nat. Food">
        <title>A phased Vanilla planifolia genome enables genetic improvement of flavour and production.</title>
        <authorList>
            <person name="Hasing T."/>
            <person name="Tang H."/>
            <person name="Brym M."/>
            <person name="Khazi F."/>
            <person name="Huang T."/>
            <person name="Chambers A.H."/>
        </authorList>
    </citation>
    <scope>NUCLEOTIDE SEQUENCE [LARGE SCALE GENOMIC DNA]</scope>
    <source>
        <tissue evidence="8">Leaf</tissue>
    </source>
</reference>
<feature type="region of interest" description="Disordered" evidence="6">
    <location>
        <begin position="1"/>
        <end position="20"/>
    </location>
</feature>
<evidence type="ECO:0000256" key="5">
    <source>
        <dbReference type="PROSITE-ProRule" id="PRU00104"/>
    </source>
</evidence>
<dbReference type="InterPro" id="IPR044611">
    <property type="entry name" value="E3A/B/C-like"/>
</dbReference>
<dbReference type="EMBL" id="JADCNL010000007">
    <property type="protein sequence ID" value="KAG0474138.1"/>
    <property type="molecule type" value="Genomic_DNA"/>
</dbReference>
<accession>A0A835QT79</accession>
<evidence type="ECO:0000256" key="1">
    <source>
        <dbReference type="ARBA" id="ARBA00000885"/>
    </source>
</evidence>
<keyword evidence="3" id="KW-0808">Transferase</keyword>
<dbReference type="GO" id="GO:0061630">
    <property type="term" value="F:ubiquitin protein ligase activity"/>
    <property type="evidence" value="ECO:0007669"/>
    <property type="project" value="UniProtKB-EC"/>
</dbReference>
<dbReference type="PANTHER" id="PTHR45700">
    <property type="entry name" value="UBIQUITIN-PROTEIN LIGASE E3C"/>
    <property type="match status" value="1"/>
</dbReference>
<dbReference type="SMART" id="SM00119">
    <property type="entry name" value="HECTc"/>
    <property type="match status" value="1"/>
</dbReference>
<dbReference type="Proteomes" id="UP000636800">
    <property type="component" value="Chromosome 7"/>
</dbReference>
<keyword evidence="9" id="KW-1185">Reference proteome</keyword>
<evidence type="ECO:0000313" key="9">
    <source>
        <dbReference type="Proteomes" id="UP000636800"/>
    </source>
</evidence>
<dbReference type="PROSITE" id="PS50096">
    <property type="entry name" value="IQ"/>
    <property type="match status" value="1"/>
</dbReference>
<feature type="compositionally biased region" description="Basic and acidic residues" evidence="6">
    <location>
        <begin position="8"/>
        <end position="20"/>
    </location>
</feature>
<dbReference type="OrthoDB" id="2020507at2759"/>
<dbReference type="PANTHER" id="PTHR45700:SF6">
    <property type="entry name" value="E3 UBIQUITIN-PROTEIN LIGASE UPL6"/>
    <property type="match status" value="1"/>
</dbReference>
<comment type="catalytic activity">
    <reaction evidence="1">
        <text>S-ubiquitinyl-[E2 ubiquitin-conjugating enzyme]-L-cysteine + [acceptor protein]-L-lysine = [E2 ubiquitin-conjugating enzyme]-L-cysteine + N(6)-ubiquitinyl-[acceptor protein]-L-lysine.</text>
        <dbReference type="EC" id="2.3.2.26"/>
    </reaction>
</comment>
<feature type="compositionally biased region" description="Basic and acidic residues" evidence="6">
    <location>
        <begin position="838"/>
        <end position="850"/>
    </location>
</feature>
<dbReference type="InterPro" id="IPR000569">
    <property type="entry name" value="HECT_dom"/>
</dbReference>
<name>A0A835QT79_VANPL</name>
<organism evidence="8 9">
    <name type="scientific">Vanilla planifolia</name>
    <name type="common">Vanilla</name>
    <dbReference type="NCBI Taxonomy" id="51239"/>
    <lineage>
        <taxon>Eukaryota</taxon>
        <taxon>Viridiplantae</taxon>
        <taxon>Streptophyta</taxon>
        <taxon>Embryophyta</taxon>
        <taxon>Tracheophyta</taxon>
        <taxon>Spermatophyta</taxon>
        <taxon>Magnoliopsida</taxon>
        <taxon>Liliopsida</taxon>
        <taxon>Asparagales</taxon>
        <taxon>Orchidaceae</taxon>
        <taxon>Vanilloideae</taxon>
        <taxon>Vanilleae</taxon>
        <taxon>Vanilla</taxon>
    </lineage>
</organism>
<comment type="caution">
    <text evidence="5">Lacks conserved residue(s) required for the propagation of feature annotation.</text>
</comment>
<dbReference type="GO" id="GO:0000209">
    <property type="term" value="P:protein polyubiquitination"/>
    <property type="evidence" value="ECO:0007669"/>
    <property type="project" value="InterPro"/>
</dbReference>
<evidence type="ECO:0000256" key="4">
    <source>
        <dbReference type="ARBA" id="ARBA00022786"/>
    </source>
</evidence>
<keyword evidence="4 5" id="KW-0833">Ubl conjugation pathway</keyword>
<evidence type="ECO:0000313" key="8">
    <source>
        <dbReference type="EMBL" id="KAG0474138.1"/>
    </source>
</evidence>
<proteinExistence type="predicted"/>
<gene>
    <name evidence="8" type="ORF">HPP92_015995</name>
</gene>
<feature type="region of interest" description="Disordered" evidence="6">
    <location>
        <begin position="838"/>
        <end position="863"/>
    </location>
</feature>
<dbReference type="InterPro" id="IPR035983">
    <property type="entry name" value="Hect_E3_ubiquitin_ligase"/>
</dbReference>
<dbReference type="GO" id="GO:0006511">
    <property type="term" value="P:ubiquitin-dependent protein catabolic process"/>
    <property type="evidence" value="ECO:0007669"/>
    <property type="project" value="TreeGrafter"/>
</dbReference>
<dbReference type="Pfam" id="PF00632">
    <property type="entry name" value="HECT"/>
    <property type="match status" value="1"/>
</dbReference>
<dbReference type="PROSITE" id="PS50237">
    <property type="entry name" value="HECT"/>
    <property type="match status" value="1"/>
</dbReference>
<feature type="domain" description="HECT" evidence="7">
    <location>
        <begin position="685"/>
        <end position="857"/>
    </location>
</feature>
<dbReference type="SUPFAM" id="SSF56204">
    <property type="entry name" value="Hect, E3 ligase catalytic domain"/>
    <property type="match status" value="1"/>
</dbReference>
<evidence type="ECO:0000256" key="2">
    <source>
        <dbReference type="ARBA" id="ARBA00012485"/>
    </source>
</evidence>
<dbReference type="AlphaFoldDB" id="A0A835QT79"/>
<evidence type="ECO:0000256" key="3">
    <source>
        <dbReference type="ARBA" id="ARBA00022679"/>
    </source>
</evidence>
<protein>
    <recommendedName>
        <fullName evidence="2">HECT-type E3 ubiquitin transferase</fullName>
        <ecNumber evidence="2">2.3.2.26</ecNumber>
    </recommendedName>
</protein>
<evidence type="ECO:0000259" key="7">
    <source>
        <dbReference type="PROSITE" id="PS50237"/>
    </source>
</evidence>
<comment type="caution">
    <text evidence="8">The sequence shown here is derived from an EMBL/GenBank/DDBJ whole genome shotgun (WGS) entry which is preliminary data.</text>
</comment>
<evidence type="ECO:0000256" key="6">
    <source>
        <dbReference type="SAM" id="MobiDB-lite"/>
    </source>
</evidence>